<dbReference type="Pfam" id="PF07238">
    <property type="entry name" value="PilZ"/>
    <property type="match status" value="1"/>
</dbReference>
<sequence length="110" mass="12277">MASKMTRYQPAAPALVDQRAEPRHPVFITRASVRRHSEPPIEAALHDLSAYGCRIACSEEPDAGDRIWLRFQGGMPIAATVIWSNQGFAGCRFDEPIERSLVRALTLRTD</sequence>
<dbReference type="Proteomes" id="UP000676996">
    <property type="component" value="Unassembled WGS sequence"/>
</dbReference>
<proteinExistence type="predicted"/>
<feature type="domain" description="PilZ" evidence="1">
    <location>
        <begin position="18"/>
        <end position="101"/>
    </location>
</feature>
<organism evidence="2 3">
    <name type="scientific">Stakelama marina</name>
    <dbReference type="NCBI Taxonomy" id="2826939"/>
    <lineage>
        <taxon>Bacteria</taxon>
        <taxon>Pseudomonadati</taxon>
        <taxon>Pseudomonadota</taxon>
        <taxon>Alphaproteobacteria</taxon>
        <taxon>Sphingomonadales</taxon>
        <taxon>Sphingomonadaceae</taxon>
        <taxon>Stakelama</taxon>
    </lineage>
</organism>
<comment type="caution">
    <text evidence="2">The sequence shown here is derived from an EMBL/GenBank/DDBJ whole genome shotgun (WGS) entry which is preliminary data.</text>
</comment>
<evidence type="ECO:0000313" key="2">
    <source>
        <dbReference type="EMBL" id="MBR0552884.1"/>
    </source>
</evidence>
<gene>
    <name evidence="2" type="ORF">J7S20_10240</name>
</gene>
<dbReference type="AlphaFoldDB" id="A0A8T4IG76"/>
<dbReference type="InterPro" id="IPR009875">
    <property type="entry name" value="PilZ_domain"/>
</dbReference>
<protein>
    <submittedName>
        <fullName evidence="2">PilZ domain-containing protein</fullName>
    </submittedName>
</protein>
<evidence type="ECO:0000313" key="3">
    <source>
        <dbReference type="Proteomes" id="UP000676996"/>
    </source>
</evidence>
<dbReference type="Gene3D" id="2.40.10.220">
    <property type="entry name" value="predicted glycosyltransferase like domains"/>
    <property type="match status" value="1"/>
</dbReference>
<dbReference type="RefSeq" id="WP_284054147.1">
    <property type="nucleotide sequence ID" value="NZ_JAGRQC010000003.1"/>
</dbReference>
<keyword evidence="3" id="KW-1185">Reference proteome</keyword>
<name>A0A8T4IG76_9SPHN</name>
<reference evidence="2" key="1">
    <citation type="submission" date="2021-04" db="EMBL/GenBank/DDBJ databases">
        <title>Ouciella asimina sp. nov., isolated from the surface seawater in the hydrothermal field of Okinawa Trough.</title>
        <authorList>
            <person name="Shuang W."/>
        </authorList>
    </citation>
    <scope>NUCLEOTIDE SEQUENCE</scope>
    <source>
        <strain evidence="2">LXI357</strain>
    </source>
</reference>
<dbReference type="GO" id="GO:0035438">
    <property type="term" value="F:cyclic-di-GMP binding"/>
    <property type="evidence" value="ECO:0007669"/>
    <property type="project" value="InterPro"/>
</dbReference>
<evidence type="ECO:0000259" key="1">
    <source>
        <dbReference type="Pfam" id="PF07238"/>
    </source>
</evidence>
<dbReference type="SUPFAM" id="SSF141371">
    <property type="entry name" value="PilZ domain-like"/>
    <property type="match status" value="1"/>
</dbReference>
<accession>A0A8T4IG76</accession>
<dbReference type="EMBL" id="JAGRQC010000003">
    <property type="protein sequence ID" value="MBR0552884.1"/>
    <property type="molecule type" value="Genomic_DNA"/>
</dbReference>